<dbReference type="Proteomes" id="UP000244892">
    <property type="component" value="Chromosome"/>
</dbReference>
<dbReference type="AlphaFoldDB" id="A0A2U8FQ86"/>
<dbReference type="GO" id="GO:0043590">
    <property type="term" value="C:bacterial nucleoid"/>
    <property type="evidence" value="ECO:0007669"/>
    <property type="project" value="TreeGrafter"/>
</dbReference>
<feature type="region of interest" description="Disordered" evidence="6">
    <location>
        <begin position="299"/>
        <end position="336"/>
    </location>
</feature>
<sequence>MFKNLTVYRIGSEWGTTAAEIETELEKSRFAPCGASQEKSVGWLEPRGVDHGPLVEVVDGQILLKLMVEQKVVPGSVVKRRCDEIAAQIERQTGRKPGKKQIKELKEQALHELLPMAFTKQSVTRVWIAPKERLLVLDTGSQARAEEVVTLLVQAMPGFAVSLIQTEMSPQVAMAHWLGTGEAPYAFTIDRECELKSTDEMKSVVRYARHPLDTDEVRQHIVSGKVPTKVAMTWRDRVSFLLTESLQVRKLAFLDVVFEGTSAAAAKQDKAESFDADAAIATGELIELIPELLDALGGELEPGSMPKETPVVPAARPSAVQDTTAPAESVDAPPWA</sequence>
<evidence type="ECO:0000256" key="2">
    <source>
        <dbReference type="ARBA" id="ARBA00008657"/>
    </source>
</evidence>
<proteinExistence type="inferred from homology"/>
<protein>
    <recommendedName>
        <fullName evidence="3">Recombination-associated protein RdgC</fullName>
    </recommendedName>
</protein>
<dbReference type="RefSeq" id="WP_109035886.1">
    <property type="nucleotide sequence ID" value="NZ_CP029210.1"/>
</dbReference>
<reference evidence="7 8" key="1">
    <citation type="submission" date="2018-05" db="EMBL/GenBank/DDBJ databases">
        <title>complete genome sequence of Aquabacterium olei NBRC 110486.</title>
        <authorList>
            <person name="Tang B."/>
            <person name="Chang J."/>
            <person name="Zhang L."/>
            <person name="Yang H."/>
        </authorList>
    </citation>
    <scope>NUCLEOTIDE SEQUENCE [LARGE SCALE GENOMIC DNA]</scope>
    <source>
        <strain evidence="7 8">NBRC 110486</strain>
    </source>
</reference>
<dbReference type="GO" id="GO:0000018">
    <property type="term" value="P:regulation of DNA recombination"/>
    <property type="evidence" value="ECO:0007669"/>
    <property type="project" value="TreeGrafter"/>
</dbReference>
<evidence type="ECO:0000256" key="6">
    <source>
        <dbReference type="SAM" id="MobiDB-lite"/>
    </source>
</evidence>
<dbReference type="Pfam" id="PF04381">
    <property type="entry name" value="RdgC"/>
    <property type="match status" value="1"/>
</dbReference>
<dbReference type="OrthoDB" id="5290530at2"/>
<organism evidence="7 8">
    <name type="scientific">Aquabacterium olei</name>
    <dbReference type="NCBI Taxonomy" id="1296669"/>
    <lineage>
        <taxon>Bacteria</taxon>
        <taxon>Pseudomonadati</taxon>
        <taxon>Pseudomonadota</taxon>
        <taxon>Betaproteobacteria</taxon>
        <taxon>Burkholderiales</taxon>
        <taxon>Aquabacterium</taxon>
    </lineage>
</organism>
<dbReference type="NCBIfam" id="NF001464">
    <property type="entry name" value="PRK00321.1-5"/>
    <property type="match status" value="1"/>
</dbReference>
<comment type="subcellular location">
    <subcellularLocation>
        <location evidence="1">Cytoplasm</location>
        <location evidence="1">Nucleoid</location>
    </subcellularLocation>
</comment>
<dbReference type="PANTHER" id="PTHR38103">
    <property type="entry name" value="RECOMBINATION-ASSOCIATED PROTEIN RDGC"/>
    <property type="match status" value="1"/>
</dbReference>
<evidence type="ECO:0000256" key="1">
    <source>
        <dbReference type="ARBA" id="ARBA00004453"/>
    </source>
</evidence>
<evidence type="ECO:0000256" key="4">
    <source>
        <dbReference type="ARBA" id="ARBA00022490"/>
    </source>
</evidence>
<evidence type="ECO:0000313" key="7">
    <source>
        <dbReference type="EMBL" id="AWI53140.1"/>
    </source>
</evidence>
<keyword evidence="8" id="KW-1185">Reference proteome</keyword>
<dbReference type="EMBL" id="CP029210">
    <property type="protein sequence ID" value="AWI53140.1"/>
    <property type="molecule type" value="Genomic_DNA"/>
</dbReference>
<dbReference type="InterPro" id="IPR007476">
    <property type="entry name" value="RdgC"/>
</dbReference>
<evidence type="ECO:0000256" key="3">
    <source>
        <dbReference type="ARBA" id="ARBA00022296"/>
    </source>
</evidence>
<keyword evidence="4" id="KW-0963">Cytoplasm</keyword>
<evidence type="ECO:0000256" key="5">
    <source>
        <dbReference type="ARBA" id="ARBA00023172"/>
    </source>
</evidence>
<name>A0A2U8FQ86_9BURK</name>
<dbReference type="GO" id="GO:0006310">
    <property type="term" value="P:DNA recombination"/>
    <property type="evidence" value="ECO:0007669"/>
    <property type="project" value="UniProtKB-KW"/>
</dbReference>
<dbReference type="PANTHER" id="PTHR38103:SF1">
    <property type="entry name" value="RECOMBINATION-ASSOCIATED PROTEIN RDGC"/>
    <property type="match status" value="1"/>
</dbReference>
<evidence type="ECO:0000313" key="8">
    <source>
        <dbReference type="Proteomes" id="UP000244892"/>
    </source>
</evidence>
<gene>
    <name evidence="7" type="ORF">DEH84_06630</name>
</gene>
<keyword evidence="5" id="KW-0233">DNA recombination</keyword>
<comment type="similarity">
    <text evidence="2">Belongs to the RdgC family.</text>
</comment>
<dbReference type="NCBIfam" id="NF001463">
    <property type="entry name" value="PRK00321.1-4"/>
    <property type="match status" value="1"/>
</dbReference>
<accession>A0A2U8FQ86</accession>
<dbReference type="KEGG" id="aon:DEH84_06630"/>
<dbReference type="GO" id="GO:0003690">
    <property type="term" value="F:double-stranded DNA binding"/>
    <property type="evidence" value="ECO:0007669"/>
    <property type="project" value="TreeGrafter"/>
</dbReference>